<dbReference type="Proteomes" id="UP001139150">
    <property type="component" value="Unassembled WGS sequence"/>
</dbReference>
<gene>
    <name evidence="1" type="ORF">MF646_08265</name>
</gene>
<proteinExistence type="predicted"/>
<protein>
    <recommendedName>
        <fullName evidence="3">YqzH-like protein</fullName>
    </recommendedName>
</protein>
<dbReference type="AlphaFoldDB" id="A0A9X2I6A7"/>
<accession>A0A9X2I6A7</accession>
<evidence type="ECO:0000313" key="1">
    <source>
        <dbReference type="EMBL" id="MCL7747115.1"/>
    </source>
</evidence>
<evidence type="ECO:0008006" key="3">
    <source>
        <dbReference type="Google" id="ProtNLM"/>
    </source>
</evidence>
<organism evidence="1 2">
    <name type="scientific">Halalkalibacter alkaliphilus</name>
    <dbReference type="NCBI Taxonomy" id="2917993"/>
    <lineage>
        <taxon>Bacteria</taxon>
        <taxon>Bacillati</taxon>
        <taxon>Bacillota</taxon>
        <taxon>Bacilli</taxon>
        <taxon>Bacillales</taxon>
        <taxon>Bacillaceae</taxon>
        <taxon>Halalkalibacter</taxon>
    </lineage>
</organism>
<name>A0A9X2I6A7_9BACI</name>
<sequence length="67" mass="8102">MDKRFIKKQMDHVIKTYTEQSFSLPLTKDEENQLLQKIVDQVQQQGFENLQDILHDIIYPFFTNQDE</sequence>
<dbReference type="InterPro" id="IPR025546">
    <property type="entry name" value="YqzH"/>
</dbReference>
<keyword evidence="2" id="KW-1185">Reference proteome</keyword>
<reference evidence="1" key="1">
    <citation type="submission" date="2022-02" db="EMBL/GenBank/DDBJ databases">
        <title>Halalkalibacter sp. nov. isolated from Lonar Lake, India.</title>
        <authorList>
            <person name="Joshi A."/>
            <person name="Thite S."/>
            <person name="Lodha T."/>
        </authorList>
    </citation>
    <scope>NUCLEOTIDE SEQUENCE</scope>
    <source>
        <strain evidence="1">MEB205</strain>
    </source>
</reference>
<evidence type="ECO:0000313" key="2">
    <source>
        <dbReference type="Proteomes" id="UP001139150"/>
    </source>
</evidence>
<dbReference type="Pfam" id="PF14164">
    <property type="entry name" value="YqzH"/>
    <property type="match status" value="1"/>
</dbReference>
<dbReference type="RefSeq" id="WP_250096020.1">
    <property type="nucleotide sequence ID" value="NZ_JAKRYL010000007.1"/>
</dbReference>
<dbReference type="EMBL" id="JAKRYL010000007">
    <property type="protein sequence ID" value="MCL7747115.1"/>
    <property type="molecule type" value="Genomic_DNA"/>
</dbReference>
<comment type="caution">
    <text evidence="1">The sequence shown here is derived from an EMBL/GenBank/DDBJ whole genome shotgun (WGS) entry which is preliminary data.</text>
</comment>